<evidence type="ECO:0000256" key="4">
    <source>
        <dbReference type="RuleBase" id="RU003495"/>
    </source>
</evidence>
<gene>
    <name evidence="3" type="primary">rlpA</name>
    <name evidence="7" type="ORF">DFR45_11067</name>
</gene>
<keyword evidence="7" id="KW-0449">Lipoprotein</keyword>
<comment type="similarity">
    <text evidence="3 4">Belongs to the RlpA family.</text>
</comment>
<dbReference type="InterPro" id="IPR009009">
    <property type="entry name" value="RlpA-like_DPBB"/>
</dbReference>
<dbReference type="OrthoDB" id="9779128at2"/>
<dbReference type="RefSeq" id="WP_114484097.1">
    <property type="nucleotide sequence ID" value="NZ_QPJU01000010.1"/>
</dbReference>
<proteinExistence type="inferred from homology"/>
<evidence type="ECO:0000313" key="7">
    <source>
        <dbReference type="EMBL" id="RCX08156.1"/>
    </source>
</evidence>
<evidence type="ECO:0000313" key="8">
    <source>
        <dbReference type="Proteomes" id="UP000252174"/>
    </source>
</evidence>
<dbReference type="NCBIfam" id="TIGR00413">
    <property type="entry name" value="rlpA"/>
    <property type="match status" value="1"/>
</dbReference>
<dbReference type="Pfam" id="PF03330">
    <property type="entry name" value="DPBB_1"/>
    <property type="match status" value="1"/>
</dbReference>
<reference evidence="7 8" key="1">
    <citation type="submission" date="2018-07" db="EMBL/GenBank/DDBJ databases">
        <title>Genomic Encyclopedia of Type Strains, Phase IV (KMG-IV): sequencing the most valuable type-strain genomes for metagenomic binning, comparative biology and taxonomic classification.</title>
        <authorList>
            <person name="Goeker M."/>
        </authorList>
    </citation>
    <scope>NUCLEOTIDE SEQUENCE [LARGE SCALE GENOMIC DNA]</scope>
    <source>
        <strain evidence="7 8">DSM 100911</strain>
    </source>
</reference>
<comment type="function">
    <text evidence="3">Lytic transglycosylase with a strong preference for naked glycan strands that lack stem peptides.</text>
</comment>
<dbReference type="PANTHER" id="PTHR34183:SF1">
    <property type="entry name" value="ENDOLYTIC PEPTIDOGLYCAN TRANSGLYCOSYLASE RLPA"/>
    <property type="match status" value="1"/>
</dbReference>
<dbReference type="Proteomes" id="UP000252174">
    <property type="component" value="Unassembled WGS sequence"/>
</dbReference>
<dbReference type="EMBL" id="QPJU01000010">
    <property type="protein sequence ID" value="RCX08156.1"/>
    <property type="molecule type" value="Genomic_DNA"/>
</dbReference>
<dbReference type="AlphaFoldDB" id="A0A369AIP4"/>
<feature type="region of interest" description="Disordered" evidence="5">
    <location>
        <begin position="1"/>
        <end position="20"/>
    </location>
</feature>
<dbReference type="InterPro" id="IPR012997">
    <property type="entry name" value="RplA"/>
</dbReference>
<dbReference type="PANTHER" id="PTHR34183">
    <property type="entry name" value="ENDOLYTIC PEPTIDOGLYCAN TRANSGLYCOSYLASE RLPA"/>
    <property type="match status" value="1"/>
</dbReference>
<dbReference type="HAMAP" id="MF_02071">
    <property type="entry name" value="RlpA"/>
    <property type="match status" value="1"/>
</dbReference>
<accession>A0A369AIP4</accession>
<dbReference type="InterPro" id="IPR036908">
    <property type="entry name" value="RlpA-like_sf"/>
</dbReference>
<keyword evidence="2 3" id="KW-0961">Cell wall biogenesis/degradation</keyword>
<dbReference type="GO" id="GO:0000270">
    <property type="term" value="P:peptidoglycan metabolic process"/>
    <property type="evidence" value="ECO:0007669"/>
    <property type="project" value="UniProtKB-UniRule"/>
</dbReference>
<dbReference type="GO" id="GO:0008932">
    <property type="term" value="F:lytic endotransglycosylase activity"/>
    <property type="evidence" value="ECO:0007669"/>
    <property type="project" value="UniProtKB-UniRule"/>
</dbReference>
<dbReference type="InterPro" id="IPR034718">
    <property type="entry name" value="RlpA"/>
</dbReference>
<evidence type="ECO:0000256" key="1">
    <source>
        <dbReference type="ARBA" id="ARBA00023239"/>
    </source>
</evidence>
<evidence type="ECO:0000259" key="6">
    <source>
        <dbReference type="Pfam" id="PF03330"/>
    </source>
</evidence>
<evidence type="ECO:0000256" key="2">
    <source>
        <dbReference type="ARBA" id="ARBA00023316"/>
    </source>
</evidence>
<sequence length="207" mass="21660">MRPGLHAKVSSVQGPPPTRRWPGAAAVLTGWLALSLILAPATLARAEGLHAPAPEAFAPTVLSPRGETLLLEPPAEPAPEGPDDDAEASGISTRQSALSLLPQARRKGLASWYGLKFHRRRTASGEVYDMHGLTAAHPSLPFGTRVCVFSPDTGRSVVVRINDRSAYSSRRVIDLSQGAASALGIAGLGLKPVELSVLAPGRTECAP</sequence>
<keyword evidence="8" id="KW-1185">Reference proteome</keyword>
<feature type="domain" description="RlpA-like protein double-psi beta-barrel" evidence="6">
    <location>
        <begin position="107"/>
        <end position="194"/>
    </location>
</feature>
<evidence type="ECO:0000256" key="5">
    <source>
        <dbReference type="SAM" id="MobiDB-lite"/>
    </source>
</evidence>
<name>A0A369AIP4_9BURK</name>
<dbReference type="EC" id="4.2.2.-" evidence="3"/>
<organism evidence="7 8">
    <name type="scientific">Extensimonas vulgaris</name>
    <dbReference type="NCBI Taxonomy" id="1031594"/>
    <lineage>
        <taxon>Bacteria</taxon>
        <taxon>Pseudomonadati</taxon>
        <taxon>Pseudomonadota</taxon>
        <taxon>Betaproteobacteria</taxon>
        <taxon>Burkholderiales</taxon>
        <taxon>Comamonadaceae</taxon>
        <taxon>Extensimonas</taxon>
    </lineage>
</organism>
<dbReference type="SUPFAM" id="SSF50685">
    <property type="entry name" value="Barwin-like endoglucanases"/>
    <property type="match status" value="1"/>
</dbReference>
<keyword evidence="1 3" id="KW-0456">Lyase</keyword>
<comment type="caution">
    <text evidence="7">The sequence shown here is derived from an EMBL/GenBank/DDBJ whole genome shotgun (WGS) entry which is preliminary data.</text>
</comment>
<evidence type="ECO:0000256" key="3">
    <source>
        <dbReference type="HAMAP-Rule" id="MF_02071"/>
    </source>
</evidence>
<feature type="region of interest" description="Disordered" evidence="5">
    <location>
        <begin position="70"/>
        <end position="92"/>
    </location>
</feature>
<dbReference type="Gene3D" id="2.40.40.10">
    <property type="entry name" value="RlpA-like domain"/>
    <property type="match status" value="1"/>
</dbReference>
<dbReference type="CDD" id="cd22268">
    <property type="entry name" value="DPBB_RlpA-like"/>
    <property type="match status" value="1"/>
</dbReference>
<protein>
    <recommendedName>
        <fullName evidence="3">Endolytic peptidoglycan transglycosylase RlpA</fullName>
        <ecNumber evidence="3">4.2.2.-</ecNumber>
    </recommendedName>
</protein>
<dbReference type="GO" id="GO:0071555">
    <property type="term" value="P:cell wall organization"/>
    <property type="evidence" value="ECO:0007669"/>
    <property type="project" value="UniProtKB-KW"/>
</dbReference>